<reference evidence="1" key="1">
    <citation type="submission" date="2020-09" db="EMBL/GenBank/DDBJ databases">
        <title>Genome-Enabled Discovery of Anthraquinone Biosynthesis in Senna tora.</title>
        <authorList>
            <person name="Kang S.-H."/>
            <person name="Pandey R.P."/>
            <person name="Lee C.-M."/>
            <person name="Sim J.-S."/>
            <person name="Jeong J.-T."/>
            <person name="Choi B.-S."/>
            <person name="Jung M."/>
            <person name="Ginzburg D."/>
            <person name="Zhao K."/>
            <person name="Won S.Y."/>
            <person name="Oh T.-J."/>
            <person name="Yu Y."/>
            <person name="Kim N.-H."/>
            <person name="Lee O.R."/>
            <person name="Lee T.-H."/>
            <person name="Bashyal P."/>
            <person name="Kim T.-S."/>
            <person name="Lee W.-H."/>
            <person name="Kawkins C."/>
            <person name="Kim C.-K."/>
            <person name="Kim J.S."/>
            <person name="Ahn B.O."/>
            <person name="Rhee S.Y."/>
            <person name="Sohng J.K."/>
        </authorList>
    </citation>
    <scope>NUCLEOTIDE SEQUENCE</scope>
    <source>
        <tissue evidence="1">Leaf</tissue>
    </source>
</reference>
<proteinExistence type="predicted"/>
<comment type="caution">
    <text evidence="1">The sequence shown here is derived from an EMBL/GenBank/DDBJ whole genome shotgun (WGS) entry which is preliminary data.</text>
</comment>
<organism evidence="1 2">
    <name type="scientific">Senna tora</name>
    <dbReference type="NCBI Taxonomy" id="362788"/>
    <lineage>
        <taxon>Eukaryota</taxon>
        <taxon>Viridiplantae</taxon>
        <taxon>Streptophyta</taxon>
        <taxon>Embryophyta</taxon>
        <taxon>Tracheophyta</taxon>
        <taxon>Spermatophyta</taxon>
        <taxon>Magnoliopsida</taxon>
        <taxon>eudicotyledons</taxon>
        <taxon>Gunneridae</taxon>
        <taxon>Pentapetalae</taxon>
        <taxon>rosids</taxon>
        <taxon>fabids</taxon>
        <taxon>Fabales</taxon>
        <taxon>Fabaceae</taxon>
        <taxon>Caesalpinioideae</taxon>
        <taxon>Cassia clade</taxon>
        <taxon>Senna</taxon>
    </lineage>
</organism>
<dbReference type="EMBL" id="JAAIUW010000003">
    <property type="protein sequence ID" value="KAF7837666.1"/>
    <property type="molecule type" value="Genomic_DNA"/>
</dbReference>
<evidence type="ECO:0000313" key="2">
    <source>
        <dbReference type="Proteomes" id="UP000634136"/>
    </source>
</evidence>
<dbReference type="AlphaFoldDB" id="A0A834X3I5"/>
<protein>
    <submittedName>
        <fullName evidence="1">Uncharacterized protein</fullName>
    </submittedName>
</protein>
<name>A0A834X3I5_9FABA</name>
<keyword evidence="2" id="KW-1185">Reference proteome</keyword>
<dbReference type="Proteomes" id="UP000634136">
    <property type="component" value="Unassembled WGS sequence"/>
</dbReference>
<evidence type="ECO:0000313" key="1">
    <source>
        <dbReference type="EMBL" id="KAF7837666.1"/>
    </source>
</evidence>
<gene>
    <name evidence="1" type="ORF">G2W53_006148</name>
</gene>
<accession>A0A834X3I5</accession>
<sequence>MGLRTGSLVGGLGQDLFEEDQKFVEAGRQGLLFKDIEQVTQGMDYTPGWLGPFGKKSE</sequence>